<accession>A0ABX7T8J8</accession>
<reference evidence="2 3" key="1">
    <citation type="submission" date="2021-03" db="EMBL/GenBank/DDBJ databases">
        <title>Complete genome of Parasphingorhabdus_sp.JHSY0214.</title>
        <authorList>
            <person name="Yoo J.H."/>
            <person name="Bae J.W."/>
        </authorList>
    </citation>
    <scope>NUCLEOTIDE SEQUENCE [LARGE SCALE GENOMIC DNA]</scope>
    <source>
        <strain evidence="2 3">JHSY0214</strain>
    </source>
</reference>
<dbReference type="Pfam" id="PF01850">
    <property type="entry name" value="PIN"/>
    <property type="match status" value="1"/>
</dbReference>
<dbReference type="InterPro" id="IPR002716">
    <property type="entry name" value="PIN_dom"/>
</dbReference>
<dbReference type="Gene3D" id="3.40.50.1010">
    <property type="entry name" value="5'-nuclease"/>
    <property type="match status" value="1"/>
</dbReference>
<evidence type="ECO:0000313" key="3">
    <source>
        <dbReference type="Proteomes" id="UP000663923"/>
    </source>
</evidence>
<dbReference type="Proteomes" id="UP000663923">
    <property type="component" value="Chromosome"/>
</dbReference>
<name>A0ABX7T8J8_9SPHN</name>
<proteinExistence type="predicted"/>
<protein>
    <submittedName>
        <fullName evidence="2">PIN domain-containing protein</fullName>
    </submittedName>
</protein>
<dbReference type="InterPro" id="IPR029060">
    <property type="entry name" value="PIN-like_dom_sf"/>
</dbReference>
<dbReference type="RefSeq" id="WP_207988355.1">
    <property type="nucleotide sequence ID" value="NZ_CP071794.1"/>
</dbReference>
<dbReference type="EMBL" id="CP071794">
    <property type="protein sequence ID" value="QTD56535.1"/>
    <property type="molecule type" value="Genomic_DNA"/>
</dbReference>
<sequence>MIEAFFDTGIVLDALQNEPRAGVELQRTSRPWISRISWIEIMACAPELVLAETEAFLRLFAISELDEEISRRAALMRQQRPSLSSPHAIIWASAQVSGRILVTRNIKDFPSEMPGIRIPYTL</sequence>
<dbReference type="SUPFAM" id="SSF88723">
    <property type="entry name" value="PIN domain-like"/>
    <property type="match status" value="1"/>
</dbReference>
<evidence type="ECO:0000313" key="2">
    <source>
        <dbReference type="EMBL" id="QTD56535.1"/>
    </source>
</evidence>
<feature type="domain" description="PIN" evidence="1">
    <location>
        <begin position="5"/>
        <end position="105"/>
    </location>
</feature>
<gene>
    <name evidence="2" type="ORF">J4G78_02760</name>
</gene>
<keyword evidence="3" id="KW-1185">Reference proteome</keyword>
<evidence type="ECO:0000259" key="1">
    <source>
        <dbReference type="Pfam" id="PF01850"/>
    </source>
</evidence>
<organism evidence="2 3">
    <name type="scientific">Parasphingorhabdus cellanae</name>
    <dbReference type="NCBI Taxonomy" id="2806553"/>
    <lineage>
        <taxon>Bacteria</taxon>
        <taxon>Pseudomonadati</taxon>
        <taxon>Pseudomonadota</taxon>
        <taxon>Alphaproteobacteria</taxon>
        <taxon>Sphingomonadales</taxon>
        <taxon>Sphingomonadaceae</taxon>
        <taxon>Parasphingorhabdus</taxon>
    </lineage>
</organism>